<protein>
    <submittedName>
        <fullName evidence="2">Putative nucleotidyltransferase</fullName>
    </submittedName>
</protein>
<dbReference type="GO" id="GO:0016740">
    <property type="term" value="F:transferase activity"/>
    <property type="evidence" value="ECO:0007669"/>
    <property type="project" value="UniProtKB-KW"/>
</dbReference>
<name>A0A327PA21_9BACT</name>
<gene>
    <name evidence="2" type="ORF">LV83_02741</name>
</gene>
<dbReference type="CDD" id="cd05403">
    <property type="entry name" value="NT_KNTase_like"/>
    <property type="match status" value="1"/>
</dbReference>
<dbReference type="PANTHER" id="PTHR43852:SF3">
    <property type="entry name" value="NUCLEOTIDYLTRANSFERASE"/>
    <property type="match status" value="1"/>
</dbReference>
<dbReference type="Pfam" id="PF18765">
    <property type="entry name" value="Polbeta"/>
    <property type="match status" value="1"/>
</dbReference>
<dbReference type="OrthoDB" id="9803106at2"/>
<dbReference type="PANTHER" id="PTHR43852">
    <property type="entry name" value="NUCLEOTIDYLTRANSFERASE"/>
    <property type="match status" value="1"/>
</dbReference>
<dbReference type="InterPro" id="IPR043519">
    <property type="entry name" value="NT_sf"/>
</dbReference>
<sequence length="107" mass="11952">MKNTGINSSTLSEITSVFSSFPEVEKAVLFGSRAKGNFYEGSDIDIAVFGDKLDFEQLLNISIAMDDIELLQAVDLVHFEKIKEPELIKHIERVGIKIYDLELASKS</sequence>
<dbReference type="Proteomes" id="UP000249610">
    <property type="component" value="Unassembled WGS sequence"/>
</dbReference>
<dbReference type="SUPFAM" id="SSF81301">
    <property type="entry name" value="Nucleotidyltransferase"/>
    <property type="match status" value="1"/>
</dbReference>
<proteinExistence type="predicted"/>
<evidence type="ECO:0000313" key="3">
    <source>
        <dbReference type="Proteomes" id="UP000249610"/>
    </source>
</evidence>
<keyword evidence="3" id="KW-1185">Reference proteome</keyword>
<accession>A0A327PA21</accession>
<evidence type="ECO:0000259" key="1">
    <source>
        <dbReference type="Pfam" id="PF18765"/>
    </source>
</evidence>
<dbReference type="InterPro" id="IPR052930">
    <property type="entry name" value="TA_antitoxin_MntA"/>
</dbReference>
<dbReference type="EMBL" id="QLLK01000007">
    <property type="protein sequence ID" value="RAI88441.1"/>
    <property type="molecule type" value="Genomic_DNA"/>
</dbReference>
<dbReference type="Gene3D" id="3.30.460.10">
    <property type="entry name" value="Beta Polymerase, domain 2"/>
    <property type="match status" value="1"/>
</dbReference>
<organism evidence="2 3">
    <name type="scientific">Algoriphagus yeomjeoni</name>
    <dbReference type="NCBI Taxonomy" id="291403"/>
    <lineage>
        <taxon>Bacteria</taxon>
        <taxon>Pseudomonadati</taxon>
        <taxon>Bacteroidota</taxon>
        <taxon>Cytophagia</taxon>
        <taxon>Cytophagales</taxon>
        <taxon>Cyclobacteriaceae</taxon>
        <taxon>Algoriphagus</taxon>
    </lineage>
</organism>
<comment type="caution">
    <text evidence="2">The sequence shown here is derived from an EMBL/GenBank/DDBJ whole genome shotgun (WGS) entry which is preliminary data.</text>
</comment>
<dbReference type="InterPro" id="IPR041633">
    <property type="entry name" value="Polbeta"/>
</dbReference>
<dbReference type="AlphaFoldDB" id="A0A327PA21"/>
<feature type="domain" description="Polymerase beta nucleotidyltransferase" evidence="1">
    <location>
        <begin position="13"/>
        <end position="100"/>
    </location>
</feature>
<reference evidence="2 3" key="1">
    <citation type="submission" date="2018-06" db="EMBL/GenBank/DDBJ databases">
        <title>Genomic Encyclopedia of Archaeal and Bacterial Type Strains, Phase II (KMG-II): from individual species to whole genera.</title>
        <authorList>
            <person name="Goeker M."/>
        </authorList>
    </citation>
    <scope>NUCLEOTIDE SEQUENCE [LARGE SCALE GENOMIC DNA]</scope>
    <source>
        <strain evidence="2 3">DSM 23446</strain>
    </source>
</reference>
<keyword evidence="2" id="KW-0808">Transferase</keyword>
<evidence type="ECO:0000313" key="2">
    <source>
        <dbReference type="EMBL" id="RAI88441.1"/>
    </source>
</evidence>
<dbReference type="RefSeq" id="WP_111612077.1">
    <property type="nucleotide sequence ID" value="NZ_QLLK01000007.1"/>
</dbReference>